<evidence type="ECO:0000313" key="2">
    <source>
        <dbReference type="Proteomes" id="UP000813420"/>
    </source>
</evidence>
<accession>A0A9D3AJA2</accession>
<sequence length="70" mass="7882">MAEITYRRPEVSDAKNIVDFYNYVGGETSYLSFEKDEYPLDAAAQEAAIRELEGNDNNIMLLAMDGEEIA</sequence>
<gene>
    <name evidence="1" type="ORF">K8V39_06475</name>
</gene>
<name>A0A9D3AJA2_9FIRM</name>
<organism evidence="1 2">
    <name type="scientific">Merdimonas faecis</name>
    <dbReference type="NCBI Taxonomy" id="1653435"/>
    <lineage>
        <taxon>Bacteria</taxon>
        <taxon>Bacillati</taxon>
        <taxon>Bacillota</taxon>
        <taxon>Clostridia</taxon>
        <taxon>Lachnospirales</taxon>
        <taxon>Lachnospiraceae</taxon>
        <taxon>Merdimonas</taxon>
    </lineage>
</organism>
<reference evidence="1" key="1">
    <citation type="journal article" date="2021" name="PeerJ">
        <title>Extensive microbial diversity within the chicken gut microbiome revealed by metagenomics and culture.</title>
        <authorList>
            <person name="Gilroy R."/>
            <person name="Ravi A."/>
            <person name="Getino M."/>
            <person name="Pursley I."/>
            <person name="Horton D.L."/>
            <person name="Alikhan N.F."/>
            <person name="Baker D."/>
            <person name="Gharbi K."/>
            <person name="Hall N."/>
            <person name="Watson M."/>
            <person name="Adriaenssens E.M."/>
            <person name="Foster-Nyarko E."/>
            <person name="Jarju S."/>
            <person name="Secka A."/>
            <person name="Antonio M."/>
            <person name="Oren A."/>
            <person name="Chaudhuri R.R."/>
            <person name="La Ragione R."/>
            <person name="Hildebrand F."/>
            <person name="Pallen M.J."/>
        </authorList>
    </citation>
    <scope>NUCLEOTIDE SEQUENCE</scope>
    <source>
        <strain evidence="1">USAMLcec4-12693</strain>
    </source>
</reference>
<feature type="non-terminal residue" evidence="1">
    <location>
        <position position="70"/>
    </location>
</feature>
<protein>
    <submittedName>
        <fullName evidence="1">GNAT family N-acetyltransferase</fullName>
    </submittedName>
</protein>
<dbReference type="Gene3D" id="3.40.630.30">
    <property type="match status" value="1"/>
</dbReference>
<reference evidence="1" key="2">
    <citation type="submission" date="2021-09" db="EMBL/GenBank/DDBJ databases">
        <authorList>
            <person name="Gilroy R."/>
        </authorList>
    </citation>
    <scope>NUCLEOTIDE SEQUENCE</scope>
    <source>
        <strain evidence="1">USAMLcec4-12693</strain>
    </source>
</reference>
<dbReference type="EMBL" id="DYXE01000056">
    <property type="protein sequence ID" value="HJH49892.1"/>
    <property type="molecule type" value="Genomic_DNA"/>
</dbReference>
<evidence type="ECO:0000313" key="1">
    <source>
        <dbReference type="EMBL" id="HJH49892.1"/>
    </source>
</evidence>
<proteinExistence type="predicted"/>
<dbReference type="Proteomes" id="UP000813420">
    <property type="component" value="Unassembled WGS sequence"/>
</dbReference>
<dbReference type="AlphaFoldDB" id="A0A9D3AJA2"/>
<comment type="caution">
    <text evidence="1">The sequence shown here is derived from an EMBL/GenBank/DDBJ whole genome shotgun (WGS) entry which is preliminary data.</text>
</comment>